<evidence type="ECO:0000259" key="2">
    <source>
        <dbReference type="Pfam" id="PF19051"/>
    </source>
</evidence>
<dbReference type="PANTHER" id="PTHR43818:SF5">
    <property type="entry name" value="OXIDOREDUCTASE FAMILY PROTEIN"/>
    <property type="match status" value="1"/>
</dbReference>
<evidence type="ECO:0000259" key="1">
    <source>
        <dbReference type="Pfam" id="PF01408"/>
    </source>
</evidence>
<dbReference type="Gene3D" id="3.30.360.10">
    <property type="entry name" value="Dihydrodipicolinate Reductase, domain 2"/>
    <property type="match status" value="1"/>
</dbReference>
<reference evidence="3 4" key="1">
    <citation type="journal article" date="2023" name="Microbiol. Resour. Announc.">
        <title>Complete Genome Sequence of Imperialibacter roseus strain P4T.</title>
        <authorList>
            <person name="Tizabi D.R."/>
            <person name="Bachvaroff T."/>
            <person name="Hill R.T."/>
        </authorList>
    </citation>
    <scope>NUCLEOTIDE SEQUENCE [LARGE SCALE GENOMIC DNA]</scope>
    <source>
        <strain evidence="3 4">P4T</strain>
    </source>
</reference>
<dbReference type="InterPro" id="IPR050463">
    <property type="entry name" value="Gfo/Idh/MocA_oxidrdct_glycsds"/>
</dbReference>
<dbReference type="EMBL" id="CP136051">
    <property type="protein sequence ID" value="WOK04685.1"/>
    <property type="molecule type" value="Genomic_DNA"/>
</dbReference>
<dbReference type="RefSeq" id="WP_317487486.1">
    <property type="nucleotide sequence ID" value="NZ_CP136051.1"/>
</dbReference>
<organism evidence="3 4">
    <name type="scientific">Imperialibacter roseus</name>
    <dbReference type="NCBI Taxonomy" id="1324217"/>
    <lineage>
        <taxon>Bacteria</taxon>
        <taxon>Pseudomonadati</taxon>
        <taxon>Bacteroidota</taxon>
        <taxon>Cytophagia</taxon>
        <taxon>Cytophagales</taxon>
        <taxon>Flammeovirgaceae</taxon>
        <taxon>Imperialibacter</taxon>
    </lineage>
</organism>
<dbReference type="InterPro" id="IPR043906">
    <property type="entry name" value="Gfo/Idh/MocA_OxRdtase_bact_C"/>
</dbReference>
<sequence length="427" mass="47666">MNSLNRRSFLTKSAAGALGLTILPNLISKAAPSDKLRVAHIGLGGMGNNHMNWFAKLPEVDIVALCDLDEEHLTSTFKTLQGLVPNTKAKLYGDFRKILDDKEIDAITVATPDHWHAQIATMAFQAGKDVYGEKPLSYDIAEGQIMLKTLKKEKKIFQLGTQIHAGDNYHRVAEIIKSGAIGDVHTVRLWKTGGAPDLGNPSPSTPPSTFNYDMWLGPAPKVPYIKERTHFTYRYFMDYSGGVFADFWCHIADIVWWSIEPKGLTSVSAKGEKPEGIADAPKWLDAEMQFDGLKLYWTTEPPNVPGAKDRGIGAYFEGSKGTLICDYGSMEITINGETVKDIPEVPKTIVRSPGHQQNFVDAVKARTQPESNLEYARAMTMPMHLALISYRLGRPLQWNAKKEQFIGDAEANGYLSREYRKEWNFIK</sequence>
<dbReference type="SUPFAM" id="SSF55347">
    <property type="entry name" value="Glyceraldehyde-3-phosphate dehydrogenase-like, C-terminal domain"/>
    <property type="match status" value="1"/>
</dbReference>
<dbReference type="PANTHER" id="PTHR43818">
    <property type="entry name" value="BCDNA.GH03377"/>
    <property type="match status" value="1"/>
</dbReference>
<proteinExistence type="predicted"/>
<dbReference type="SUPFAM" id="SSF51735">
    <property type="entry name" value="NAD(P)-binding Rossmann-fold domains"/>
    <property type="match status" value="1"/>
</dbReference>
<protein>
    <submittedName>
        <fullName evidence="3">Gfo/Idh/MocA family oxidoreductase</fullName>
    </submittedName>
</protein>
<evidence type="ECO:0000313" key="4">
    <source>
        <dbReference type="Proteomes" id="UP001302349"/>
    </source>
</evidence>
<accession>A0ABZ0IK34</accession>
<dbReference type="Pfam" id="PF01408">
    <property type="entry name" value="GFO_IDH_MocA"/>
    <property type="match status" value="1"/>
</dbReference>
<name>A0ABZ0IK34_9BACT</name>
<gene>
    <name evidence="3" type="ORF">RT717_16515</name>
</gene>
<dbReference type="PROSITE" id="PS51318">
    <property type="entry name" value="TAT"/>
    <property type="match status" value="1"/>
</dbReference>
<dbReference type="Gene3D" id="3.40.50.720">
    <property type="entry name" value="NAD(P)-binding Rossmann-like Domain"/>
    <property type="match status" value="1"/>
</dbReference>
<feature type="domain" description="Gfo/Idh/MocA-like oxidoreductase bacterial type C-terminal" evidence="2">
    <location>
        <begin position="203"/>
        <end position="424"/>
    </location>
</feature>
<dbReference type="InterPro" id="IPR036291">
    <property type="entry name" value="NAD(P)-bd_dom_sf"/>
</dbReference>
<keyword evidence="4" id="KW-1185">Reference proteome</keyword>
<dbReference type="Proteomes" id="UP001302349">
    <property type="component" value="Chromosome"/>
</dbReference>
<dbReference type="InterPro" id="IPR006311">
    <property type="entry name" value="TAT_signal"/>
</dbReference>
<dbReference type="Pfam" id="PF19051">
    <property type="entry name" value="GFO_IDH_MocA_C2"/>
    <property type="match status" value="1"/>
</dbReference>
<evidence type="ECO:0000313" key="3">
    <source>
        <dbReference type="EMBL" id="WOK04685.1"/>
    </source>
</evidence>
<feature type="domain" description="Gfo/Idh/MocA-like oxidoreductase N-terminal" evidence="1">
    <location>
        <begin position="36"/>
        <end position="160"/>
    </location>
</feature>
<dbReference type="InterPro" id="IPR000683">
    <property type="entry name" value="Gfo/Idh/MocA-like_OxRdtase_N"/>
</dbReference>